<keyword evidence="6 11" id="KW-0694">RNA-binding</keyword>
<feature type="binding site" evidence="11">
    <location>
        <position position="79"/>
    </location>
    <ligand>
        <name>S-adenosyl-L-methionine</name>
        <dbReference type="ChEBI" id="CHEBI:59789"/>
    </ligand>
</feature>
<dbReference type="GO" id="GO:0006391">
    <property type="term" value="P:transcription initiation at mitochondrial promoter"/>
    <property type="evidence" value="ECO:0007669"/>
    <property type="project" value="TreeGrafter"/>
</dbReference>
<dbReference type="OrthoDB" id="16079at2759"/>
<evidence type="ECO:0000256" key="5">
    <source>
        <dbReference type="ARBA" id="ARBA00022691"/>
    </source>
</evidence>
<feature type="binding site" evidence="11">
    <location>
        <position position="108"/>
    </location>
    <ligand>
        <name>S-adenosyl-L-methionine</name>
        <dbReference type="ChEBI" id="CHEBI:59789"/>
    </ligand>
</feature>
<keyword evidence="8" id="KW-0805">Transcription regulation</keyword>
<feature type="binding site" evidence="11">
    <location>
        <position position="57"/>
    </location>
    <ligand>
        <name>S-adenosyl-L-methionine</name>
        <dbReference type="ChEBI" id="CHEBI:59789"/>
    </ligand>
</feature>
<dbReference type="InterPro" id="IPR011530">
    <property type="entry name" value="rRNA_adenine_dimethylase"/>
</dbReference>
<evidence type="ECO:0000313" key="14">
    <source>
        <dbReference type="Proteomes" id="UP000515204"/>
    </source>
</evidence>
<dbReference type="InterPro" id="IPR001737">
    <property type="entry name" value="KsgA/Erm"/>
</dbReference>
<evidence type="ECO:0000256" key="8">
    <source>
        <dbReference type="ARBA" id="ARBA00023015"/>
    </source>
</evidence>
<evidence type="ECO:0000313" key="15">
    <source>
        <dbReference type="RefSeq" id="XP_014478403.1"/>
    </source>
</evidence>
<dbReference type="PROSITE" id="PS01131">
    <property type="entry name" value="RRNA_A_DIMETH"/>
    <property type="match status" value="1"/>
</dbReference>
<keyword evidence="10" id="KW-0804">Transcription</keyword>
<dbReference type="SUPFAM" id="SSF53335">
    <property type="entry name" value="S-adenosyl-L-methionine-dependent methyltransferases"/>
    <property type="match status" value="1"/>
</dbReference>
<dbReference type="PANTHER" id="PTHR11727">
    <property type="entry name" value="DIMETHYLADENOSINE TRANSFERASE"/>
    <property type="match status" value="1"/>
</dbReference>
<proteinExistence type="inferred from homology"/>
<dbReference type="GO" id="GO:0034246">
    <property type="term" value="F:mitochondrial transcription factor activity"/>
    <property type="evidence" value="ECO:0007669"/>
    <property type="project" value="TreeGrafter"/>
</dbReference>
<evidence type="ECO:0000256" key="6">
    <source>
        <dbReference type="ARBA" id="ARBA00022884"/>
    </source>
</evidence>
<dbReference type="InterPro" id="IPR023165">
    <property type="entry name" value="rRNA_Ade_diMease-like_C"/>
</dbReference>
<dbReference type="SMART" id="SM00650">
    <property type="entry name" value="rADc"/>
    <property type="match status" value="1"/>
</dbReference>
<dbReference type="GO" id="GO:0005759">
    <property type="term" value="C:mitochondrial matrix"/>
    <property type="evidence" value="ECO:0007669"/>
    <property type="project" value="TreeGrafter"/>
</dbReference>
<evidence type="ECO:0000256" key="4">
    <source>
        <dbReference type="ARBA" id="ARBA00022679"/>
    </source>
</evidence>
<dbReference type="Gene3D" id="3.40.50.150">
    <property type="entry name" value="Vaccinia Virus protein VP39"/>
    <property type="match status" value="1"/>
</dbReference>
<keyword evidence="9" id="KW-0496">Mitochondrion</keyword>
<dbReference type="Gene3D" id="1.10.8.100">
    <property type="entry name" value="Ribosomal RNA adenine dimethylase-like, domain 2"/>
    <property type="match status" value="1"/>
</dbReference>
<gene>
    <name evidence="15" type="primary">LOC106746367</name>
</gene>
<evidence type="ECO:0000256" key="2">
    <source>
        <dbReference type="ARBA" id="ARBA00022552"/>
    </source>
</evidence>
<comment type="subcellular location">
    <subcellularLocation>
        <location evidence="1">Mitochondrion</location>
    </subcellularLocation>
</comment>
<evidence type="ECO:0000259" key="13">
    <source>
        <dbReference type="SMART" id="SM00650"/>
    </source>
</evidence>
<feature type="binding site" evidence="11">
    <location>
        <position position="32"/>
    </location>
    <ligand>
        <name>S-adenosyl-L-methionine</name>
        <dbReference type="ChEBI" id="CHEBI:59789"/>
    </ligand>
</feature>
<comment type="similarity">
    <text evidence="11 12">Belongs to the class I-like SAM-binding methyltransferase superfamily. rRNA adenine N(6)-methyltransferase family.</text>
</comment>
<evidence type="ECO:0000256" key="11">
    <source>
        <dbReference type="PROSITE-ProRule" id="PRU01026"/>
    </source>
</evidence>
<dbReference type="GO" id="GO:0003723">
    <property type="term" value="F:RNA binding"/>
    <property type="evidence" value="ECO:0007669"/>
    <property type="project" value="UniProtKB-UniRule"/>
</dbReference>
<dbReference type="PANTHER" id="PTHR11727:SF17">
    <property type="entry name" value="DIMETHYLADENOSINE TRANSFERASE 1, MITOCHONDRIAL"/>
    <property type="match status" value="1"/>
</dbReference>
<keyword evidence="3 11" id="KW-0489">Methyltransferase</keyword>
<dbReference type="CTD" id="8674019"/>
<feature type="binding site" evidence="11">
    <location>
        <position position="30"/>
    </location>
    <ligand>
        <name>S-adenosyl-L-methionine</name>
        <dbReference type="ChEBI" id="CHEBI:59789"/>
    </ligand>
</feature>
<dbReference type="RefSeq" id="XP_014478403.1">
    <property type="nucleotide sequence ID" value="XM_014622917.1"/>
</dbReference>
<dbReference type="AlphaFoldDB" id="A0A6P3XK90"/>
<evidence type="ECO:0000256" key="7">
    <source>
        <dbReference type="ARBA" id="ARBA00022946"/>
    </source>
</evidence>
<name>A0A6P3XK90_DINQU</name>
<dbReference type="Pfam" id="PF00398">
    <property type="entry name" value="RrnaAD"/>
    <property type="match status" value="1"/>
</dbReference>
<organism evidence="14 15">
    <name type="scientific">Dinoponera quadriceps</name>
    <name type="common">South American ant</name>
    <dbReference type="NCBI Taxonomy" id="609295"/>
    <lineage>
        <taxon>Eukaryota</taxon>
        <taxon>Metazoa</taxon>
        <taxon>Ecdysozoa</taxon>
        <taxon>Arthropoda</taxon>
        <taxon>Hexapoda</taxon>
        <taxon>Insecta</taxon>
        <taxon>Pterygota</taxon>
        <taxon>Neoptera</taxon>
        <taxon>Endopterygota</taxon>
        <taxon>Hymenoptera</taxon>
        <taxon>Apocrita</taxon>
        <taxon>Aculeata</taxon>
        <taxon>Formicoidea</taxon>
        <taxon>Formicidae</taxon>
        <taxon>Ponerinae</taxon>
        <taxon>Ponerini</taxon>
        <taxon>Dinoponera</taxon>
    </lineage>
</organism>
<keyword evidence="4 11" id="KW-0808">Transferase</keyword>
<dbReference type="NCBIfam" id="TIGR00755">
    <property type="entry name" value="ksgA"/>
    <property type="match status" value="1"/>
</dbReference>
<dbReference type="InterPro" id="IPR020596">
    <property type="entry name" value="rRNA_Ade_Mease_Trfase_CS"/>
</dbReference>
<dbReference type="InterPro" id="IPR020598">
    <property type="entry name" value="rRNA_Ade_methylase_Trfase_N"/>
</dbReference>
<dbReference type="GeneID" id="106746367"/>
<dbReference type="FunFam" id="3.40.50.150:FF:000109">
    <property type="entry name" value="rRNA adenine N(6)-methyltransferase"/>
    <property type="match status" value="1"/>
</dbReference>
<dbReference type="InterPro" id="IPR029063">
    <property type="entry name" value="SAM-dependent_MTases_sf"/>
</dbReference>
<protein>
    <recommendedName>
        <fullName evidence="12">rRNA adenine N(6)-methyltransferase</fullName>
        <ecNumber evidence="12">2.1.1.-</ecNumber>
    </recommendedName>
</protein>
<dbReference type="KEGG" id="dqu:106746367"/>
<evidence type="ECO:0000256" key="10">
    <source>
        <dbReference type="ARBA" id="ARBA00023163"/>
    </source>
</evidence>
<evidence type="ECO:0000256" key="3">
    <source>
        <dbReference type="ARBA" id="ARBA00022603"/>
    </source>
</evidence>
<dbReference type="GO" id="GO:0000179">
    <property type="term" value="F:rRNA (adenine-N6,N6-)-dimethyltransferase activity"/>
    <property type="evidence" value="ECO:0007669"/>
    <property type="project" value="UniProtKB-UniRule"/>
</dbReference>
<feature type="binding site" evidence="11">
    <location>
        <position position="138"/>
    </location>
    <ligand>
        <name>S-adenosyl-L-methionine</name>
        <dbReference type="ChEBI" id="CHEBI:59789"/>
    </ligand>
</feature>
<keyword evidence="7" id="KW-0809">Transit peptide</keyword>
<accession>A0A6P3XK90</accession>
<dbReference type="PROSITE" id="PS51689">
    <property type="entry name" value="SAM_RNA_A_N6_MT"/>
    <property type="match status" value="1"/>
</dbReference>
<evidence type="ECO:0000256" key="12">
    <source>
        <dbReference type="RuleBase" id="RU362106"/>
    </source>
</evidence>
<evidence type="ECO:0000256" key="9">
    <source>
        <dbReference type="ARBA" id="ARBA00023128"/>
    </source>
</evidence>
<sequence length="342" mass="39703">MSAPRLPPLPSIRNILKIYRLNAVKRLSQNFLLDQNICDKIVRKAGNLANSHVLEVGPGPGGLTRSIMKQLPQRIVVVEKDQRFEPTLNMLADSFKVVNKPMDIIFDDIKRMRMENLFPKEKKMDWDGKSPEIFLIGNLPFSVSTHLIIEWLHAIAERRDAWAFGRTKMTLTFQKEVAERLIAPESSAQRCRLSVMAQAWTFPVLRFIIPGRNFVPKPDVDVGVVSFTPLVKPRTQHDFKFFEKITRHVFSFRQKHSVRCVETLFPLYCRKELALMMYKLADLNPDTKPTQLSVVDIDRLATAYKYLIEKHPELETYNYRSSRRVLPITKTQDVVVEDYTEM</sequence>
<dbReference type="EC" id="2.1.1.-" evidence="12"/>
<dbReference type="Proteomes" id="UP000515204">
    <property type="component" value="Unplaced"/>
</dbReference>
<reference evidence="15" key="1">
    <citation type="submission" date="2025-08" db="UniProtKB">
        <authorList>
            <consortium name="RefSeq"/>
        </authorList>
    </citation>
    <scope>IDENTIFICATION</scope>
</reference>
<keyword evidence="5 11" id="KW-0949">S-adenosyl-L-methionine</keyword>
<keyword evidence="2 12" id="KW-0698">rRNA processing</keyword>
<feature type="domain" description="Ribosomal RNA adenine methylase transferase N-terminal" evidence="13">
    <location>
        <begin position="37"/>
        <end position="231"/>
    </location>
</feature>
<keyword evidence="14" id="KW-1185">Reference proteome</keyword>
<evidence type="ECO:0000256" key="1">
    <source>
        <dbReference type="ARBA" id="ARBA00004173"/>
    </source>
</evidence>